<proteinExistence type="predicted"/>
<name>A0A1Z3N905_BDEBC</name>
<feature type="domain" description="Endonuclease/exonuclease/phosphatase" evidence="1">
    <location>
        <begin position="34"/>
        <end position="239"/>
    </location>
</feature>
<dbReference type="EMBL" id="CP020946">
    <property type="protein sequence ID" value="ASD63954.1"/>
    <property type="molecule type" value="Genomic_DNA"/>
</dbReference>
<dbReference type="GO" id="GO:0003824">
    <property type="term" value="F:catalytic activity"/>
    <property type="evidence" value="ECO:0007669"/>
    <property type="project" value="InterPro"/>
</dbReference>
<evidence type="ECO:0000313" key="3">
    <source>
        <dbReference type="Proteomes" id="UP000197003"/>
    </source>
</evidence>
<dbReference type="Gene3D" id="3.60.10.10">
    <property type="entry name" value="Endonuclease/exonuclease/phosphatase"/>
    <property type="match status" value="1"/>
</dbReference>
<dbReference type="Proteomes" id="UP000197003">
    <property type="component" value="Chromosome"/>
</dbReference>
<dbReference type="InterPro" id="IPR005135">
    <property type="entry name" value="Endo/exonuclease/phosphatase"/>
</dbReference>
<dbReference type="InterPro" id="IPR036691">
    <property type="entry name" value="Endo/exonu/phosph_ase_sf"/>
</dbReference>
<dbReference type="AlphaFoldDB" id="A0A1Z3N905"/>
<dbReference type="RefSeq" id="WP_088565455.1">
    <property type="nucleotide sequence ID" value="NZ_CP020946.1"/>
</dbReference>
<dbReference type="NCBIfam" id="NF003842">
    <property type="entry name" value="PRK05421.1-4"/>
    <property type="match status" value="1"/>
</dbReference>
<evidence type="ECO:0000313" key="2">
    <source>
        <dbReference type="EMBL" id="ASD63954.1"/>
    </source>
</evidence>
<sequence length="248" mass="28774">MVPFIVPAKEKVLLKIGEAPKLPEAPSQFDIFVWNVYKGQKAHLFEQDFKRLGENKDFIFLQEALLDQRMPAMWRSDFAAYEWHLAQSFHYKKDLSSTGVAIGSRLTPHSVDFIRAKTRELFWLTPKLTLFSEYSFGEKKALFVCTHVLNFVTLKAFTSSLYEIAEKIARFDGPVVLAGDFNTWNFKRYMIMKSIFRDLGLEHLDLEDDGRILKLDHVFVRGFDVVKAKVHHTIVSSDHFPLEITLKL</sequence>
<dbReference type="OrthoDB" id="5290195at2"/>
<reference evidence="2 3" key="1">
    <citation type="submission" date="2017-04" db="EMBL/GenBank/DDBJ databases">
        <title>Whole genome sequence of Bdellovibrio bacteriovorus strain SSB218315.</title>
        <authorList>
            <person name="Oyedara O."/>
            <person name="Rodriguez-Perez M.A."/>
        </authorList>
    </citation>
    <scope>NUCLEOTIDE SEQUENCE [LARGE SCALE GENOMIC DNA]</scope>
    <source>
        <strain evidence="2 3">SSB218315</strain>
    </source>
</reference>
<dbReference type="Pfam" id="PF03372">
    <property type="entry name" value="Exo_endo_phos"/>
    <property type="match status" value="1"/>
</dbReference>
<dbReference type="SUPFAM" id="SSF56219">
    <property type="entry name" value="DNase I-like"/>
    <property type="match status" value="1"/>
</dbReference>
<evidence type="ECO:0000259" key="1">
    <source>
        <dbReference type="Pfam" id="PF03372"/>
    </source>
</evidence>
<protein>
    <submittedName>
        <fullName evidence="2">EEP domain-containing protein</fullName>
    </submittedName>
</protein>
<organism evidence="2 3">
    <name type="scientific">Bdellovibrio bacteriovorus</name>
    <dbReference type="NCBI Taxonomy" id="959"/>
    <lineage>
        <taxon>Bacteria</taxon>
        <taxon>Pseudomonadati</taxon>
        <taxon>Bdellovibrionota</taxon>
        <taxon>Bdellovibrionia</taxon>
        <taxon>Bdellovibrionales</taxon>
        <taxon>Pseudobdellovibrionaceae</taxon>
        <taxon>Bdellovibrio</taxon>
    </lineage>
</organism>
<gene>
    <name evidence="2" type="ORF">B9G79_10425</name>
</gene>
<accession>A0A1Z3N905</accession>